<dbReference type="SUPFAM" id="SSF50129">
    <property type="entry name" value="GroES-like"/>
    <property type="match status" value="1"/>
</dbReference>
<dbReference type="EMBL" id="JAAZON010000216">
    <property type="protein sequence ID" value="NMC62536.1"/>
    <property type="molecule type" value="Genomic_DNA"/>
</dbReference>
<reference evidence="3 4" key="1">
    <citation type="journal article" date="2020" name="Biotechnol. Biofuels">
        <title>New insights from the biogas microbiome by comprehensive genome-resolved metagenomics of nearly 1600 species originating from multiple anaerobic digesters.</title>
        <authorList>
            <person name="Campanaro S."/>
            <person name="Treu L."/>
            <person name="Rodriguez-R L.M."/>
            <person name="Kovalovszki A."/>
            <person name="Ziels R.M."/>
            <person name="Maus I."/>
            <person name="Zhu X."/>
            <person name="Kougias P.G."/>
            <person name="Basile A."/>
            <person name="Luo G."/>
            <person name="Schluter A."/>
            <person name="Konstantinidis K.T."/>
            <person name="Angelidaki I."/>
        </authorList>
    </citation>
    <scope>NUCLEOTIDE SEQUENCE [LARGE SCALE GENOMIC DNA]</scope>
    <source>
        <strain evidence="3">AS27yjCOA_65</strain>
    </source>
</reference>
<dbReference type="GO" id="GO:0044183">
    <property type="term" value="F:protein folding chaperone"/>
    <property type="evidence" value="ECO:0007669"/>
    <property type="project" value="InterPro"/>
</dbReference>
<evidence type="ECO:0000313" key="4">
    <source>
        <dbReference type="Proteomes" id="UP000524246"/>
    </source>
</evidence>
<proteinExistence type="inferred from homology"/>
<dbReference type="GO" id="GO:0005524">
    <property type="term" value="F:ATP binding"/>
    <property type="evidence" value="ECO:0007669"/>
    <property type="project" value="InterPro"/>
</dbReference>
<evidence type="ECO:0000256" key="1">
    <source>
        <dbReference type="ARBA" id="ARBA00006975"/>
    </source>
</evidence>
<comment type="similarity">
    <text evidence="1">Belongs to the GroES chaperonin family.</text>
</comment>
<protein>
    <submittedName>
        <fullName evidence="3">Co-chaperone GroES</fullName>
    </submittedName>
</protein>
<dbReference type="Proteomes" id="UP000524246">
    <property type="component" value="Unassembled WGS sequence"/>
</dbReference>
<gene>
    <name evidence="3" type="ORF">GYA55_05140</name>
</gene>
<accession>A0A7X9FQZ2</accession>
<dbReference type="Pfam" id="PF00166">
    <property type="entry name" value="Cpn10"/>
    <property type="match status" value="1"/>
</dbReference>
<evidence type="ECO:0000256" key="2">
    <source>
        <dbReference type="ARBA" id="ARBA00023186"/>
    </source>
</evidence>
<dbReference type="AlphaFoldDB" id="A0A7X9FQZ2"/>
<organism evidence="3 4">
    <name type="scientific">SAR324 cluster bacterium</name>
    <dbReference type="NCBI Taxonomy" id="2024889"/>
    <lineage>
        <taxon>Bacteria</taxon>
        <taxon>Deltaproteobacteria</taxon>
        <taxon>SAR324 cluster</taxon>
    </lineage>
</organism>
<comment type="caution">
    <text evidence="3">The sequence shown here is derived from an EMBL/GenBank/DDBJ whole genome shotgun (WGS) entry which is preliminary data.</text>
</comment>
<sequence>MNPLGFRVVISILNENDMTEGGLYLPEGAKQNMNESLLARVIEVASATDQDSDEEHNISGIPLGATVLIAKNSGIKVPWDEKLRIVNSKDILALVEEVSVI</sequence>
<dbReference type="InterPro" id="IPR020818">
    <property type="entry name" value="Chaperonin_GroES"/>
</dbReference>
<name>A0A7X9FQZ2_9DELT</name>
<dbReference type="SMART" id="SM00883">
    <property type="entry name" value="Cpn10"/>
    <property type="match status" value="1"/>
</dbReference>
<keyword evidence="2" id="KW-0143">Chaperone</keyword>
<dbReference type="InterPro" id="IPR011032">
    <property type="entry name" value="GroES-like_sf"/>
</dbReference>
<dbReference type="Gene3D" id="2.30.33.40">
    <property type="entry name" value="GroES chaperonin"/>
    <property type="match status" value="1"/>
</dbReference>
<dbReference type="InterPro" id="IPR037124">
    <property type="entry name" value="Chaperonin_GroES_sf"/>
</dbReference>
<dbReference type="CDD" id="cd00320">
    <property type="entry name" value="cpn10"/>
    <property type="match status" value="1"/>
</dbReference>
<evidence type="ECO:0000313" key="3">
    <source>
        <dbReference type="EMBL" id="NMC62536.1"/>
    </source>
</evidence>